<keyword evidence="2" id="KW-1185">Reference proteome</keyword>
<dbReference type="Proteomes" id="UP001335648">
    <property type="component" value="Unassembled WGS sequence"/>
</dbReference>
<sequence length="80" mass="9138">MFSVFMALSGFSLEIRSSFHSESGQLTPLQSSLYYYSLQRKNQDHLKNFLHFHDSSRGADQQHWLPQALLSLASFSASLN</sequence>
<gene>
    <name evidence="1" type="ORF">CesoFtcFv8_023093</name>
</gene>
<accession>A0AAN8GI53</accession>
<reference evidence="1 2" key="1">
    <citation type="journal article" date="2023" name="Mol. Biol. Evol.">
        <title>Genomics of Secondarily Temperate Adaptation in the Only Non-Antarctic Icefish.</title>
        <authorList>
            <person name="Rivera-Colon A.G."/>
            <person name="Rayamajhi N."/>
            <person name="Minhas B.F."/>
            <person name="Madrigal G."/>
            <person name="Bilyk K.T."/>
            <person name="Yoon V."/>
            <person name="Hune M."/>
            <person name="Gregory S."/>
            <person name="Cheng C.H.C."/>
            <person name="Catchen J.M."/>
        </authorList>
    </citation>
    <scope>NUCLEOTIDE SEQUENCE [LARGE SCALE GENOMIC DNA]</scope>
    <source>
        <strain evidence="1">JC2023a</strain>
    </source>
</reference>
<evidence type="ECO:0000313" key="2">
    <source>
        <dbReference type="Proteomes" id="UP001335648"/>
    </source>
</evidence>
<comment type="caution">
    <text evidence="1">The sequence shown here is derived from an EMBL/GenBank/DDBJ whole genome shotgun (WGS) entry which is preliminary data.</text>
</comment>
<organism evidence="1 2">
    <name type="scientific">Champsocephalus esox</name>
    <name type="common">pike icefish</name>
    <dbReference type="NCBI Taxonomy" id="159716"/>
    <lineage>
        <taxon>Eukaryota</taxon>
        <taxon>Metazoa</taxon>
        <taxon>Chordata</taxon>
        <taxon>Craniata</taxon>
        <taxon>Vertebrata</taxon>
        <taxon>Euteleostomi</taxon>
        <taxon>Actinopterygii</taxon>
        <taxon>Neopterygii</taxon>
        <taxon>Teleostei</taxon>
        <taxon>Neoteleostei</taxon>
        <taxon>Acanthomorphata</taxon>
        <taxon>Eupercaria</taxon>
        <taxon>Perciformes</taxon>
        <taxon>Notothenioidei</taxon>
        <taxon>Channichthyidae</taxon>
        <taxon>Champsocephalus</taxon>
    </lineage>
</organism>
<dbReference type="EMBL" id="JAULUE010002064">
    <property type="protein sequence ID" value="KAK5880024.1"/>
    <property type="molecule type" value="Genomic_DNA"/>
</dbReference>
<dbReference type="AlphaFoldDB" id="A0AAN8GI53"/>
<protein>
    <submittedName>
        <fullName evidence="1">Uncharacterized protein</fullName>
    </submittedName>
</protein>
<proteinExistence type="predicted"/>
<evidence type="ECO:0000313" key="1">
    <source>
        <dbReference type="EMBL" id="KAK5880024.1"/>
    </source>
</evidence>
<name>A0AAN8GI53_9TELE</name>